<dbReference type="RefSeq" id="WP_103080559.1">
    <property type="nucleotide sequence ID" value="NZ_CP021850.1"/>
</dbReference>
<name>A0A2K2FIW5_9CLOT</name>
<reference evidence="3 4" key="1">
    <citation type="submission" date="2017-06" db="EMBL/GenBank/DDBJ databases">
        <title>Investigating the central metabolism of Clostridium thermosuccinogenes.</title>
        <authorList>
            <person name="Koendjbiharie J.G."/>
            <person name="van Kranenburg R."/>
        </authorList>
    </citation>
    <scope>NUCLEOTIDE SEQUENCE [LARGE SCALE GENOMIC DNA]</scope>
    <source>
        <strain evidence="3 4">DSM 5806</strain>
    </source>
</reference>
<dbReference type="InterPro" id="IPR011642">
    <property type="entry name" value="Gate_dom"/>
</dbReference>
<feature type="transmembrane region" description="Helical" evidence="1">
    <location>
        <begin position="170"/>
        <end position="191"/>
    </location>
</feature>
<sequence>MSWYFYIIIALIIISLAFSCRSFKVIYLKNLVLPSLCVLFIICLVIFSKTAVASAYKGIKLWIEIVFPSLFPFFVASELLNKTGLVKAVGILLEPVMRPLFNVPGCGSFAFAMGITSGYPVGAKITSEMRKEGLLTKVEAERLLTFTNNSGPLFIIGAVSVGMFKMPRLGLFLLGCHVLASTTVGIIFRFYGRKKESSGYNFKGNLLKRLKNELAPSHAALNPGKLFGDAVRNSVNLLLAIGGFIIFFSVIINLLLETGFIKSLSDAVSAILRPLGINQEISASIISGFFEITTGVNMAANAEYSPLIHRLTAASFIMGWAGLSVHSQVISMVGGTDISIKPYLLGKFLQGVFAGVYSNILLNIVWPDLLETHPAFIAEHPDALVRLQGNFFNSVRYLVLSVFLMAVLFLISFIAARKKEKRRNRKTGYSGL</sequence>
<gene>
    <name evidence="3" type="primary">ylbJ</name>
    <name evidence="3" type="ORF">CDQ84_04675</name>
</gene>
<keyword evidence="1" id="KW-0812">Transmembrane</keyword>
<evidence type="ECO:0000313" key="4">
    <source>
        <dbReference type="Proteomes" id="UP000236151"/>
    </source>
</evidence>
<dbReference type="OrthoDB" id="1645614at2"/>
<protein>
    <submittedName>
        <fullName evidence="3">Sporulation integral membrane protein YlbJ</fullName>
    </submittedName>
</protein>
<feature type="transmembrane region" description="Helical" evidence="1">
    <location>
        <begin position="61"/>
        <end position="80"/>
    </location>
</feature>
<dbReference type="InterPro" id="IPR014226">
    <property type="entry name" value="Spore_IM_YlbJ"/>
</dbReference>
<keyword evidence="1" id="KW-0472">Membrane</keyword>
<evidence type="ECO:0000313" key="3">
    <source>
        <dbReference type="EMBL" id="PNU00725.1"/>
    </source>
</evidence>
<evidence type="ECO:0000256" key="1">
    <source>
        <dbReference type="SAM" id="Phobius"/>
    </source>
</evidence>
<dbReference type="Proteomes" id="UP000236151">
    <property type="component" value="Unassembled WGS sequence"/>
</dbReference>
<feature type="transmembrane region" description="Helical" evidence="1">
    <location>
        <begin position="100"/>
        <end position="122"/>
    </location>
</feature>
<dbReference type="KEGG" id="cthd:CDO33_06685"/>
<feature type="domain" description="Nucleoside transporter/FeoB GTPase Gate" evidence="2">
    <location>
        <begin position="66"/>
        <end position="161"/>
    </location>
</feature>
<keyword evidence="1" id="KW-1133">Transmembrane helix</keyword>
<proteinExistence type="predicted"/>
<feature type="transmembrane region" description="Helical" evidence="1">
    <location>
        <begin position="348"/>
        <end position="366"/>
    </location>
</feature>
<feature type="transmembrane region" description="Helical" evidence="1">
    <location>
        <begin position="143"/>
        <end position="164"/>
    </location>
</feature>
<evidence type="ECO:0000259" key="2">
    <source>
        <dbReference type="Pfam" id="PF07670"/>
    </source>
</evidence>
<dbReference type="EMBL" id="NIOJ01000007">
    <property type="protein sequence ID" value="PNU00725.1"/>
    <property type="molecule type" value="Genomic_DNA"/>
</dbReference>
<feature type="transmembrane region" description="Helical" evidence="1">
    <location>
        <begin position="32"/>
        <end position="52"/>
    </location>
</feature>
<dbReference type="Pfam" id="PF07670">
    <property type="entry name" value="Gate"/>
    <property type="match status" value="2"/>
</dbReference>
<dbReference type="AlphaFoldDB" id="A0A2K2FIW5"/>
<dbReference type="NCBIfam" id="TIGR02871">
    <property type="entry name" value="spore_ylbJ"/>
    <property type="match status" value="1"/>
</dbReference>
<keyword evidence="4" id="KW-1185">Reference proteome</keyword>
<comment type="caution">
    <text evidence="3">The sequence shown here is derived from an EMBL/GenBank/DDBJ whole genome shotgun (WGS) entry which is preliminary data.</text>
</comment>
<feature type="domain" description="Nucleoside transporter/FeoB GTPase Gate" evidence="2">
    <location>
        <begin position="239"/>
        <end position="332"/>
    </location>
</feature>
<feature type="transmembrane region" description="Helical" evidence="1">
    <location>
        <begin position="235"/>
        <end position="256"/>
    </location>
</feature>
<feature type="transmembrane region" description="Helical" evidence="1">
    <location>
        <begin position="397"/>
        <end position="416"/>
    </location>
</feature>
<organism evidence="3 4">
    <name type="scientific">Clostridium thermosuccinogenes</name>
    <dbReference type="NCBI Taxonomy" id="84032"/>
    <lineage>
        <taxon>Bacteria</taxon>
        <taxon>Bacillati</taxon>
        <taxon>Bacillota</taxon>
        <taxon>Clostridia</taxon>
        <taxon>Eubacteriales</taxon>
        <taxon>Clostridiaceae</taxon>
        <taxon>Clostridium</taxon>
    </lineage>
</organism>
<feature type="transmembrane region" description="Helical" evidence="1">
    <location>
        <begin position="307"/>
        <end position="327"/>
    </location>
</feature>
<accession>A0A2K2FIW5</accession>